<dbReference type="CDD" id="cd08998">
    <property type="entry name" value="GH43_Arb43a-like"/>
    <property type="match status" value="1"/>
</dbReference>
<protein>
    <submittedName>
        <fullName evidence="11">Intracellular endo-alpha-(1-&gt;5)-L-arabinanase</fullName>
        <ecNumber evidence="11">3.2.1.99</ecNumber>
    </submittedName>
</protein>
<dbReference type="SUPFAM" id="SSF75005">
    <property type="entry name" value="Arabinanase/levansucrase/invertase"/>
    <property type="match status" value="1"/>
</dbReference>
<reference evidence="11 12" key="1">
    <citation type="submission" date="2019-02" db="EMBL/GenBank/DDBJ databases">
        <title>Deep-cultivation of Planctomycetes and their phenomic and genomic characterization uncovers novel biology.</title>
        <authorList>
            <person name="Wiegand S."/>
            <person name="Jogler M."/>
            <person name="Boedeker C."/>
            <person name="Pinto D."/>
            <person name="Vollmers J."/>
            <person name="Rivas-Marin E."/>
            <person name="Kohn T."/>
            <person name="Peeters S.H."/>
            <person name="Heuer A."/>
            <person name="Rast P."/>
            <person name="Oberbeckmann S."/>
            <person name="Bunk B."/>
            <person name="Jeske O."/>
            <person name="Meyerdierks A."/>
            <person name="Storesund J.E."/>
            <person name="Kallscheuer N."/>
            <person name="Luecker S."/>
            <person name="Lage O.M."/>
            <person name="Pohl T."/>
            <person name="Merkel B.J."/>
            <person name="Hornburger P."/>
            <person name="Mueller R.-W."/>
            <person name="Bruemmer F."/>
            <person name="Labrenz M."/>
            <person name="Spormann A.M."/>
            <person name="Op Den Camp H."/>
            <person name="Overmann J."/>
            <person name="Amann R."/>
            <person name="Jetten M.S.M."/>
            <person name="Mascher T."/>
            <person name="Medema M.H."/>
            <person name="Devos D.P."/>
            <person name="Kaster A.-K."/>
            <person name="Ovreas L."/>
            <person name="Rohde M."/>
            <person name="Galperin M.Y."/>
            <person name="Jogler C."/>
        </authorList>
    </citation>
    <scope>NUCLEOTIDE SEQUENCE [LARGE SCALE GENOMIC DNA]</scope>
    <source>
        <strain evidence="11 12">Pla123a</strain>
    </source>
</reference>
<name>A0A5C5YLA0_9BACT</name>
<evidence type="ECO:0000256" key="8">
    <source>
        <dbReference type="PIRSR" id="PIRSR026534-3"/>
    </source>
</evidence>
<dbReference type="Gene3D" id="2.115.10.20">
    <property type="entry name" value="Glycosyl hydrolase domain, family 43"/>
    <property type="match status" value="1"/>
</dbReference>
<evidence type="ECO:0000256" key="5">
    <source>
        <dbReference type="PIRNR" id="PIRNR026534"/>
    </source>
</evidence>
<keyword evidence="3 5" id="KW-0378">Hydrolase</keyword>
<feature type="signal peptide" evidence="10">
    <location>
        <begin position="1"/>
        <end position="17"/>
    </location>
</feature>
<evidence type="ECO:0000256" key="7">
    <source>
        <dbReference type="PIRSR" id="PIRSR026534-2"/>
    </source>
</evidence>
<feature type="binding site" evidence="7">
    <location>
        <position position="111"/>
    </location>
    <ligand>
        <name>substrate</name>
    </ligand>
</feature>
<dbReference type="Proteomes" id="UP000318478">
    <property type="component" value="Unassembled WGS sequence"/>
</dbReference>
<dbReference type="Pfam" id="PF04616">
    <property type="entry name" value="Glyco_hydro_43"/>
    <property type="match status" value="1"/>
</dbReference>
<feature type="site" description="Important for substrate recognition" evidence="8">
    <location>
        <position position="273"/>
    </location>
</feature>
<dbReference type="PANTHER" id="PTHR43301">
    <property type="entry name" value="ARABINAN ENDO-1,5-ALPHA-L-ARABINOSIDASE"/>
    <property type="match status" value="1"/>
</dbReference>
<evidence type="ECO:0000256" key="10">
    <source>
        <dbReference type="SAM" id="SignalP"/>
    </source>
</evidence>
<dbReference type="GO" id="GO:0046558">
    <property type="term" value="F:arabinan endo-1,5-alpha-L-arabinosidase activity"/>
    <property type="evidence" value="ECO:0007669"/>
    <property type="project" value="UniProtKB-EC"/>
</dbReference>
<evidence type="ECO:0000256" key="1">
    <source>
        <dbReference type="ARBA" id="ARBA00004834"/>
    </source>
</evidence>
<feature type="active site" description="Proton donor" evidence="6">
    <location>
        <position position="203"/>
    </location>
</feature>
<accession>A0A5C5YLA0</accession>
<evidence type="ECO:0000256" key="4">
    <source>
        <dbReference type="ARBA" id="ARBA00023295"/>
    </source>
</evidence>
<proteinExistence type="inferred from homology"/>
<comment type="caution">
    <text evidence="11">The sequence shown here is derived from an EMBL/GenBank/DDBJ whole genome shotgun (WGS) entry which is preliminary data.</text>
</comment>
<dbReference type="InterPro" id="IPR016840">
    <property type="entry name" value="Glyco_hydro_43_endo_a_Ara-ase"/>
</dbReference>
<dbReference type="AlphaFoldDB" id="A0A5C5YLA0"/>
<dbReference type="InterPro" id="IPR006710">
    <property type="entry name" value="Glyco_hydro_43"/>
</dbReference>
<feature type="site" description="Important for catalytic activity, responsible for pKa modulation of the active site Glu and correct orientation of both the proton donor and substrate" evidence="8">
    <location>
        <position position="153"/>
    </location>
</feature>
<evidence type="ECO:0000256" key="2">
    <source>
        <dbReference type="ARBA" id="ARBA00009865"/>
    </source>
</evidence>
<dbReference type="RefSeq" id="WP_146588593.1">
    <property type="nucleotide sequence ID" value="NZ_SJPO01000007.1"/>
</dbReference>
<evidence type="ECO:0000313" key="12">
    <source>
        <dbReference type="Proteomes" id="UP000318478"/>
    </source>
</evidence>
<evidence type="ECO:0000256" key="6">
    <source>
        <dbReference type="PIRSR" id="PIRSR026534-1"/>
    </source>
</evidence>
<dbReference type="PIRSF" id="PIRSF026534">
    <property type="entry name" value="Endo_alpha-L-arabinosidase"/>
    <property type="match status" value="1"/>
</dbReference>
<keyword evidence="10" id="KW-0732">Signal</keyword>
<dbReference type="InterPro" id="IPR023296">
    <property type="entry name" value="Glyco_hydro_beta-prop_sf"/>
</dbReference>
<dbReference type="EC" id="3.2.1.99" evidence="11"/>
<dbReference type="OrthoDB" id="9801455at2"/>
<evidence type="ECO:0000256" key="9">
    <source>
        <dbReference type="SAM" id="MobiDB-lite"/>
    </source>
</evidence>
<comment type="similarity">
    <text evidence="2 5">Belongs to the glycosyl hydrolase 43 family.</text>
</comment>
<dbReference type="UniPathway" id="UPA00667"/>
<feature type="chain" id="PRO_5023051860" evidence="10">
    <location>
        <begin position="18"/>
        <end position="349"/>
    </location>
</feature>
<gene>
    <name evidence="11" type="primary">abnB_2</name>
    <name evidence="11" type="ORF">Pla123a_31620</name>
</gene>
<dbReference type="GO" id="GO:0031222">
    <property type="term" value="P:arabinan catabolic process"/>
    <property type="evidence" value="ECO:0007669"/>
    <property type="project" value="UniProtKB-UniPathway"/>
</dbReference>
<feature type="binding site" evidence="7">
    <location>
        <begin position="170"/>
        <end position="172"/>
    </location>
    <ligand>
        <name>substrate</name>
    </ligand>
</feature>
<dbReference type="PANTHER" id="PTHR43301:SF3">
    <property type="entry name" value="ARABINAN ENDO-1,5-ALPHA-L-ARABINOSIDASE A-RELATED"/>
    <property type="match status" value="1"/>
</dbReference>
<comment type="pathway">
    <text evidence="1 5">Glycan metabolism; L-arabinan degradation.</text>
</comment>
<organism evidence="11 12">
    <name type="scientific">Posidoniimonas polymericola</name>
    <dbReference type="NCBI Taxonomy" id="2528002"/>
    <lineage>
        <taxon>Bacteria</taxon>
        <taxon>Pseudomonadati</taxon>
        <taxon>Planctomycetota</taxon>
        <taxon>Planctomycetia</taxon>
        <taxon>Pirellulales</taxon>
        <taxon>Lacipirellulaceae</taxon>
        <taxon>Posidoniimonas</taxon>
    </lineage>
</organism>
<feature type="binding site" evidence="7">
    <location>
        <position position="31"/>
    </location>
    <ligand>
        <name>substrate</name>
    </ligand>
</feature>
<sequence precursor="true">MHWAPGCCVLACCAAAAADEAVLSGHVRVHDPSSIVREGGHWRLFSTGWGVQSLTSPDLENWTSGPGVFAQESRPAWIPELVPGFRGHYWAPDIVRVGDEYRLYYSASQFGKQNSGIGLVATRSLDPESKDYSWVDRGAVVTSNPDAPYNAIDPSVLVDDDGRHWMAFGSYWQGLYLVELDPATGLSLKGADKTRLAWAEMIEAPTLIKRDGVYFLFVNHGLCCRGVESTYRILVGRSEAVTGPYLDRDGTPLLEGGGTLVLETLGRRIGPGHVAMVQDGEQRRFGFHYYDRDDRGRSKLGLAEFAWSDDNWPQATNVQLVANDTTPRRPRRRPPQPAASSSGPNPPEP</sequence>
<dbReference type="InterPro" id="IPR050727">
    <property type="entry name" value="GH43_arabinanases"/>
</dbReference>
<keyword evidence="12" id="KW-1185">Reference proteome</keyword>
<feature type="binding site" evidence="7">
    <location>
        <begin position="150"/>
        <end position="153"/>
    </location>
    <ligand>
        <name>substrate</name>
    </ligand>
</feature>
<feature type="region of interest" description="Disordered" evidence="9">
    <location>
        <begin position="321"/>
        <end position="349"/>
    </location>
</feature>
<dbReference type="EMBL" id="SJPO01000007">
    <property type="protein sequence ID" value="TWT75652.1"/>
    <property type="molecule type" value="Genomic_DNA"/>
</dbReference>
<evidence type="ECO:0000256" key="3">
    <source>
        <dbReference type="ARBA" id="ARBA00022801"/>
    </source>
</evidence>
<keyword evidence="4 5" id="KW-0326">Glycosidase</keyword>
<evidence type="ECO:0000313" key="11">
    <source>
        <dbReference type="EMBL" id="TWT75652.1"/>
    </source>
</evidence>
<feature type="active site" description="Proton acceptor" evidence="6">
    <location>
        <position position="31"/>
    </location>
</feature>